<dbReference type="GO" id="GO:0046872">
    <property type="term" value="F:metal ion binding"/>
    <property type="evidence" value="ECO:0007669"/>
    <property type="project" value="UniProtKB-KW"/>
</dbReference>
<protein>
    <submittedName>
        <fullName evidence="7">Methionine-r-sulfoxide reductase</fullName>
    </submittedName>
</protein>
<keyword evidence="4" id="KW-0862">Zinc</keyword>
<dbReference type="Proteomes" id="UP000265663">
    <property type="component" value="Unassembled WGS sequence"/>
</dbReference>
<name>A0A3M7M2R6_9PLEO</name>
<evidence type="ECO:0000256" key="3">
    <source>
        <dbReference type="ARBA" id="ARBA00022723"/>
    </source>
</evidence>
<dbReference type="EMBL" id="KE747817">
    <property type="protein sequence ID" value="RMZ68699.1"/>
    <property type="molecule type" value="Genomic_DNA"/>
</dbReference>
<dbReference type="SUPFAM" id="SSF51316">
    <property type="entry name" value="Mss4-like"/>
    <property type="match status" value="1"/>
</dbReference>
<reference evidence="7 8" key="1">
    <citation type="journal article" date="2014" name="PLoS ONE">
        <title>De novo Genome Assembly of the Fungal Plant Pathogen Pyrenophora semeniperda.</title>
        <authorList>
            <person name="Soliai M.M."/>
            <person name="Meyer S.E."/>
            <person name="Udall J.A."/>
            <person name="Elzinga D.E."/>
            <person name="Hermansen R.A."/>
            <person name="Bodily P.M."/>
            <person name="Hart A.A."/>
            <person name="Coleman C.E."/>
        </authorList>
    </citation>
    <scope>NUCLEOTIDE SEQUENCE [LARGE SCALE GENOMIC DNA]</scope>
    <source>
        <strain evidence="7 8">CCB06</strain>
        <tissue evidence="7">Mycelium</tissue>
    </source>
</reference>
<evidence type="ECO:0000256" key="2">
    <source>
        <dbReference type="ARBA" id="ARBA00007174"/>
    </source>
</evidence>
<comment type="cofactor">
    <cofactor evidence="1">
        <name>Zn(2+)</name>
        <dbReference type="ChEBI" id="CHEBI:29105"/>
    </cofactor>
</comment>
<dbReference type="GO" id="GO:0030091">
    <property type="term" value="P:protein repair"/>
    <property type="evidence" value="ECO:0007669"/>
    <property type="project" value="InterPro"/>
</dbReference>
<dbReference type="InterPro" id="IPR002579">
    <property type="entry name" value="Met_Sox_Rdtase_MsrB_dom"/>
</dbReference>
<comment type="similarity">
    <text evidence="2">Belongs to the MsrB Met sulfoxide reductase family.</text>
</comment>
<keyword evidence="5" id="KW-0560">Oxidoreductase</keyword>
<dbReference type="InterPro" id="IPR011057">
    <property type="entry name" value="Mss4-like_sf"/>
</dbReference>
<evidence type="ECO:0000313" key="7">
    <source>
        <dbReference type="EMBL" id="RMZ68699.1"/>
    </source>
</evidence>
<evidence type="ECO:0000256" key="5">
    <source>
        <dbReference type="ARBA" id="ARBA00023002"/>
    </source>
</evidence>
<evidence type="ECO:0000256" key="4">
    <source>
        <dbReference type="ARBA" id="ARBA00022833"/>
    </source>
</evidence>
<evidence type="ECO:0000259" key="6">
    <source>
        <dbReference type="PROSITE" id="PS51790"/>
    </source>
</evidence>
<dbReference type="PROSITE" id="PS51790">
    <property type="entry name" value="MSRB"/>
    <property type="match status" value="1"/>
</dbReference>
<dbReference type="PANTHER" id="PTHR46081:SF8">
    <property type="entry name" value="PEPTIDE METHIONINE SULFOXIDE REDUCTASE 2"/>
    <property type="match status" value="1"/>
</dbReference>
<keyword evidence="8" id="KW-1185">Reference proteome</keyword>
<dbReference type="Gene3D" id="2.170.150.20">
    <property type="entry name" value="Peptide methionine sulfoxide reductase"/>
    <property type="match status" value="1"/>
</dbReference>
<proteinExistence type="inferred from homology"/>
<dbReference type="OrthoDB" id="44061at2759"/>
<evidence type="ECO:0000313" key="8">
    <source>
        <dbReference type="Proteomes" id="UP000265663"/>
    </source>
</evidence>
<dbReference type="InterPro" id="IPR028427">
    <property type="entry name" value="Met_Sox_Rdtase_MsrB"/>
</dbReference>
<dbReference type="PANTHER" id="PTHR46081">
    <property type="entry name" value="PEPTIDE METHIONINE SULFOXIDE REDUCTASE 2"/>
    <property type="match status" value="1"/>
</dbReference>
<dbReference type="GO" id="GO:0033743">
    <property type="term" value="F:peptide-methionine (R)-S-oxide reductase activity"/>
    <property type="evidence" value="ECO:0007669"/>
    <property type="project" value="InterPro"/>
</dbReference>
<organism evidence="7 8">
    <name type="scientific">Pyrenophora seminiperda CCB06</name>
    <dbReference type="NCBI Taxonomy" id="1302712"/>
    <lineage>
        <taxon>Eukaryota</taxon>
        <taxon>Fungi</taxon>
        <taxon>Dikarya</taxon>
        <taxon>Ascomycota</taxon>
        <taxon>Pezizomycotina</taxon>
        <taxon>Dothideomycetes</taxon>
        <taxon>Pleosporomycetidae</taxon>
        <taxon>Pleosporales</taxon>
        <taxon>Pleosporineae</taxon>
        <taxon>Pleosporaceae</taxon>
        <taxon>Pyrenophora</taxon>
    </lineage>
</organism>
<accession>A0A3M7M2R6</accession>
<dbReference type="GO" id="GO:0006979">
    <property type="term" value="P:response to oxidative stress"/>
    <property type="evidence" value="ECO:0007669"/>
    <property type="project" value="InterPro"/>
</dbReference>
<feature type="domain" description="MsrB" evidence="6">
    <location>
        <begin position="144"/>
        <end position="268"/>
    </location>
</feature>
<dbReference type="NCBIfam" id="TIGR00357">
    <property type="entry name" value="peptide-methionine (R)-S-oxide reductase MsrB"/>
    <property type="match status" value="1"/>
</dbReference>
<dbReference type="Pfam" id="PF01641">
    <property type="entry name" value="SelR"/>
    <property type="match status" value="1"/>
</dbReference>
<evidence type="ECO:0000256" key="1">
    <source>
        <dbReference type="ARBA" id="ARBA00001947"/>
    </source>
</evidence>
<dbReference type="AlphaFoldDB" id="A0A3M7M2R6"/>
<gene>
    <name evidence="7" type="ORF">GMOD_00002504</name>
</gene>
<sequence length="376" mass="42405">MVLADARATIHDAINLLLRWWREHFLPRHPSASTTSIHALSPVNSAPPTKPAAAEHLLSHMRFPSLPNFLRAFHTVTNTTSAFLRSSNPTSTLGRISSSTIYNTSPQRAVVYRSMPSFPFLGALFGTSSSSMADQTDYPVKKLEGEWQAQLSPEQFRILRQKGTEMPGSGKYNKHYPNAGVYNCGACDAPLYKANHKFDSGCGWPAFWDAIPGAVGQKPDPGLGMMRTEIVCNNCGGHLGHIFKGERFGNPKDERHCVNSVSINFRKEGEGEGKMITRIILDLNLFTMLFTQGMQMVMYARTNVDSDIRLSSYERKRMEQNAFLGKQCNFYDSASRGYRTLQLEMFTGSYKLQAYMTRYIYPAKWRGRDNKPRRLC</sequence>
<keyword evidence="3" id="KW-0479">Metal-binding</keyword>